<feature type="modified residue" description="4-aspartylphosphate" evidence="7">
    <location>
        <position position="834"/>
    </location>
</feature>
<dbReference type="SMART" id="SM00448">
    <property type="entry name" value="REC"/>
    <property type="match status" value="2"/>
</dbReference>
<keyword evidence="3 7" id="KW-0597">Phosphoprotein</keyword>
<feature type="region of interest" description="Disordered" evidence="8">
    <location>
        <begin position="146"/>
        <end position="175"/>
    </location>
</feature>
<dbReference type="EMBL" id="FMSV02000549">
    <property type="protein sequence ID" value="SEH08395.1"/>
    <property type="molecule type" value="Genomic_DNA"/>
</dbReference>
<dbReference type="CDD" id="cd17546">
    <property type="entry name" value="REC_hyHK_CKI1_RcsC-like"/>
    <property type="match status" value="1"/>
</dbReference>
<dbReference type="InterPro" id="IPR011006">
    <property type="entry name" value="CheY-like_superfamily"/>
</dbReference>
<evidence type="ECO:0000313" key="12">
    <source>
        <dbReference type="Proteomes" id="UP000236724"/>
    </source>
</evidence>
<dbReference type="SUPFAM" id="SSF55781">
    <property type="entry name" value="GAF domain-like"/>
    <property type="match status" value="1"/>
</dbReference>
<dbReference type="Pfam" id="PF13185">
    <property type="entry name" value="GAF_2"/>
    <property type="match status" value="1"/>
</dbReference>
<dbReference type="Gene3D" id="3.30.565.10">
    <property type="entry name" value="Histidine kinase-like ATPase, C-terminal domain"/>
    <property type="match status" value="1"/>
</dbReference>
<keyword evidence="6" id="KW-0902">Two-component regulatory system</keyword>
<proteinExistence type="predicted"/>
<keyword evidence="4 11" id="KW-0808">Transferase</keyword>
<dbReference type="GO" id="GO:0000155">
    <property type="term" value="F:phosphorelay sensor kinase activity"/>
    <property type="evidence" value="ECO:0007669"/>
    <property type="project" value="InterPro"/>
</dbReference>
<dbReference type="Gene3D" id="3.30.450.40">
    <property type="match status" value="1"/>
</dbReference>
<feature type="domain" description="Histidine kinase" evidence="9">
    <location>
        <begin position="234"/>
        <end position="466"/>
    </location>
</feature>
<dbReference type="Gene3D" id="1.10.287.130">
    <property type="match status" value="1"/>
</dbReference>
<dbReference type="SUPFAM" id="SSF47384">
    <property type="entry name" value="Homodimeric domain of signal transducing histidine kinase"/>
    <property type="match status" value="1"/>
</dbReference>
<evidence type="ECO:0000256" key="5">
    <source>
        <dbReference type="ARBA" id="ARBA00022777"/>
    </source>
</evidence>
<dbReference type="InterPro" id="IPR001789">
    <property type="entry name" value="Sig_transdc_resp-reg_receiver"/>
</dbReference>
<dbReference type="SUPFAM" id="SSF55874">
    <property type="entry name" value="ATPase domain of HSP90 chaperone/DNA topoisomerase II/histidine kinase"/>
    <property type="match status" value="1"/>
</dbReference>
<dbReference type="Pfam" id="PF00072">
    <property type="entry name" value="Response_reg"/>
    <property type="match status" value="2"/>
</dbReference>
<dbReference type="Pfam" id="PF00512">
    <property type="entry name" value="HisKA"/>
    <property type="match status" value="1"/>
</dbReference>
<dbReference type="InterPro" id="IPR003661">
    <property type="entry name" value="HisK_dim/P_dom"/>
</dbReference>
<evidence type="ECO:0000256" key="6">
    <source>
        <dbReference type="ARBA" id="ARBA00023012"/>
    </source>
</evidence>
<dbReference type="FunFam" id="3.30.565.10:FF:000010">
    <property type="entry name" value="Sensor histidine kinase RcsC"/>
    <property type="match status" value="1"/>
</dbReference>
<dbReference type="PROSITE" id="PS50110">
    <property type="entry name" value="RESPONSE_REGULATORY"/>
    <property type="match status" value="3"/>
</dbReference>
<feature type="modified residue" description="4-aspartylphosphate" evidence="7">
    <location>
        <position position="567"/>
    </location>
</feature>
<dbReference type="SMART" id="SM00387">
    <property type="entry name" value="HATPase_c"/>
    <property type="match status" value="1"/>
</dbReference>
<dbReference type="InterPro" id="IPR005467">
    <property type="entry name" value="His_kinase_dom"/>
</dbReference>
<comment type="catalytic activity">
    <reaction evidence="1">
        <text>ATP + protein L-histidine = ADP + protein N-phospho-L-histidine.</text>
        <dbReference type="EC" id="2.7.13.3"/>
    </reaction>
</comment>
<evidence type="ECO:0000256" key="4">
    <source>
        <dbReference type="ARBA" id="ARBA00022679"/>
    </source>
</evidence>
<dbReference type="CDD" id="cd00082">
    <property type="entry name" value="HisKA"/>
    <property type="match status" value="1"/>
</dbReference>
<dbReference type="Pfam" id="PF02518">
    <property type="entry name" value="HATPase_c"/>
    <property type="match status" value="1"/>
</dbReference>
<gene>
    <name evidence="11" type="primary">luxQ_24</name>
    <name evidence="11" type="ORF">MBHS_04287</name>
</gene>
<dbReference type="PANTHER" id="PTHR45339:SF1">
    <property type="entry name" value="HYBRID SIGNAL TRANSDUCTION HISTIDINE KINASE J"/>
    <property type="match status" value="1"/>
</dbReference>
<feature type="compositionally biased region" description="Low complexity" evidence="8">
    <location>
        <begin position="160"/>
        <end position="175"/>
    </location>
</feature>
<feature type="modified residue" description="4-aspartylphosphate" evidence="7">
    <location>
        <position position="689"/>
    </location>
</feature>
<dbReference type="EC" id="2.7.13.3" evidence="2"/>
<dbReference type="CDD" id="cd16922">
    <property type="entry name" value="HATPase_EvgS-ArcB-TorS-like"/>
    <property type="match status" value="1"/>
</dbReference>
<feature type="compositionally biased region" description="Basic and acidic residues" evidence="8">
    <location>
        <begin position="482"/>
        <end position="494"/>
    </location>
</feature>
<dbReference type="PRINTS" id="PR00344">
    <property type="entry name" value="BCTRLSENSOR"/>
</dbReference>
<evidence type="ECO:0000259" key="10">
    <source>
        <dbReference type="PROSITE" id="PS50110"/>
    </source>
</evidence>
<dbReference type="SUPFAM" id="SSF52172">
    <property type="entry name" value="CheY-like"/>
    <property type="match status" value="3"/>
</dbReference>
<dbReference type="Gene3D" id="3.40.50.2300">
    <property type="match status" value="3"/>
</dbReference>
<feature type="domain" description="Response regulatory" evidence="10">
    <location>
        <begin position="784"/>
        <end position="901"/>
    </location>
</feature>
<dbReference type="InterPro" id="IPR036097">
    <property type="entry name" value="HisK_dim/P_sf"/>
</dbReference>
<dbReference type="PANTHER" id="PTHR45339">
    <property type="entry name" value="HYBRID SIGNAL TRANSDUCTION HISTIDINE KINASE J"/>
    <property type="match status" value="1"/>
</dbReference>
<dbReference type="SMART" id="SM00388">
    <property type="entry name" value="HisKA"/>
    <property type="match status" value="1"/>
</dbReference>
<accession>A0A1H6FH83</accession>
<dbReference type="InterPro" id="IPR004358">
    <property type="entry name" value="Sig_transdc_His_kin-like_C"/>
</dbReference>
<evidence type="ECO:0000256" key="3">
    <source>
        <dbReference type="ARBA" id="ARBA00022553"/>
    </source>
</evidence>
<dbReference type="PROSITE" id="PS50109">
    <property type="entry name" value="HIS_KIN"/>
    <property type="match status" value="1"/>
</dbReference>
<evidence type="ECO:0000256" key="1">
    <source>
        <dbReference type="ARBA" id="ARBA00000085"/>
    </source>
</evidence>
<reference evidence="11 12" key="1">
    <citation type="submission" date="2016-10" db="EMBL/GenBank/DDBJ databases">
        <authorList>
            <person name="de Groot N.N."/>
        </authorList>
    </citation>
    <scope>NUCLEOTIDE SEQUENCE [LARGE SCALE GENOMIC DNA]</scope>
    <source>
        <strain evidence="11">MBHS1</strain>
    </source>
</reference>
<sequence>MLTEEENPSNARLKLVASYAYIHRKGMVNEFKIGEALVGQAALERKPILMSQIPDDYIHIQSGSGNAVPHTILAIPFSYENELKGVIELGSFSDFSNLQMEFLTQVVPSIGIAVMSAESRTRMQALLDQSQAQAQELQERAAELQRQKAEMQESNEKLTSQAEELQAQSEELQTQQEELRQTNELLEHRTHSLEVQQTEVERKNNELERAKSSIQVKAEELEIASKYKSEFLANMSHELRTPLNSLLILAQLLATDKENNLSEKQLEYANTIHNAGADLLALINDILDLSKVEAGKVDVHLEEISLNKIVDSVEQKFRHMADEKSLEFAVRVEDGLPLAINTDFQRLTQILNNLLGNAFKFTSEGEVSLNIGKPGADTLLNRENLDPERTLSFAVSDSGIGIPEEKQKHIFEAFQQADGTTSRRYGGTGLGLSISRELAQLLGGEIQLFSEEGSGSRFVIYLPLRLQQKIAENITKPPKIQAKTEAKTKPEPRATPKKSQGFALVLDDREQIQAEDKTLLIIEDDLNFGKTLIDLAREQSFKCLYAADGEQGLELAQHYEPAAVILDIGLPKIDGWSVMERLKSNLDTRHIPVHFVSGSDYSQDARMMGAIGYSMKPVSMIDLTETFGQISRFIANSIRNLLIITDDAEHEHAILELLQSEGIHSIISPDCENARQQLASKPIDCIVLDVDVENGAGIGQLNALFQDTNPVPVVAYGERQLNEKEQNLLQKYATNLTVKEAHSPERLLDEATLFLHQVNANLPEAQKQMLYQVYDTNAVFSDKKMLVVDDDMRNIFALSSALEDSGVEVFTAITGKKGLTELEKHPDVNAILMDIMMPEMDGYEAIRAIRAQPEFRNIPIIALTAKAMKGDKAKCIEAGASDYLSKPVEAERLLSLLRVWLHR</sequence>
<dbReference type="Proteomes" id="UP000236724">
    <property type="component" value="Unassembled WGS sequence"/>
</dbReference>
<protein>
    <recommendedName>
        <fullName evidence="2">histidine kinase</fullName>
        <ecNumber evidence="2">2.7.13.3</ecNumber>
    </recommendedName>
</protein>
<evidence type="ECO:0000256" key="7">
    <source>
        <dbReference type="PROSITE-ProRule" id="PRU00169"/>
    </source>
</evidence>
<dbReference type="AlphaFoldDB" id="A0A1H6FH83"/>
<evidence type="ECO:0000256" key="2">
    <source>
        <dbReference type="ARBA" id="ARBA00012438"/>
    </source>
</evidence>
<organism evidence="11 12">
    <name type="scientific">Candidatus Venteria ishoeyi</name>
    <dbReference type="NCBI Taxonomy" id="1899563"/>
    <lineage>
        <taxon>Bacteria</taxon>
        <taxon>Pseudomonadati</taxon>
        <taxon>Pseudomonadota</taxon>
        <taxon>Gammaproteobacteria</taxon>
        <taxon>Thiotrichales</taxon>
        <taxon>Thiotrichaceae</taxon>
        <taxon>Venteria</taxon>
    </lineage>
</organism>
<dbReference type="InterPro" id="IPR003594">
    <property type="entry name" value="HATPase_dom"/>
</dbReference>
<evidence type="ECO:0000313" key="11">
    <source>
        <dbReference type="EMBL" id="SEH08395.1"/>
    </source>
</evidence>
<evidence type="ECO:0000256" key="8">
    <source>
        <dbReference type="SAM" id="MobiDB-lite"/>
    </source>
</evidence>
<dbReference type="InterPro" id="IPR003018">
    <property type="entry name" value="GAF"/>
</dbReference>
<feature type="compositionally biased region" description="Basic and acidic residues" evidence="8">
    <location>
        <begin position="146"/>
        <end position="156"/>
    </location>
</feature>
<keyword evidence="5 11" id="KW-0418">Kinase</keyword>
<dbReference type="OrthoDB" id="9810730at2"/>
<feature type="region of interest" description="Disordered" evidence="8">
    <location>
        <begin position="478"/>
        <end position="500"/>
    </location>
</feature>
<feature type="domain" description="Response regulatory" evidence="10">
    <location>
        <begin position="518"/>
        <end position="631"/>
    </location>
</feature>
<dbReference type="InterPro" id="IPR036890">
    <property type="entry name" value="HATPase_C_sf"/>
</dbReference>
<feature type="domain" description="Response regulatory" evidence="10">
    <location>
        <begin position="640"/>
        <end position="755"/>
    </location>
</feature>
<evidence type="ECO:0000259" key="9">
    <source>
        <dbReference type="PROSITE" id="PS50109"/>
    </source>
</evidence>
<name>A0A1H6FH83_9GAMM</name>
<dbReference type="InterPro" id="IPR029016">
    <property type="entry name" value="GAF-like_dom_sf"/>
</dbReference>
<keyword evidence="12" id="KW-1185">Reference proteome</keyword>